<sequence length="292" mass="33570">MSVPAPDARGRMTYDFSIVGVQKSGTTTLAWALRQHPDVCRPPRKEIHFFDREDYDWDSPDYARDYTAPRRAARHRMMGDATPTYLFWPHALERMHDYRPDMPLIAIFRDPLERLFSHWAHLRARVMPWVDWPKFIRRFAETSLPAELPAGVKPVRYGHMSGIARGYYGEQLRRGFDVFPREQWLLLEFREMFADFEGTLDAVTDHLELARFAPHPPLSQRNAGDAGVVGTPPTGEQLERIAAMYGQDLELFAELSGIDTTAWPTRRILEGTLDPDELAARFAAKINRGAES</sequence>
<evidence type="ECO:0000259" key="3">
    <source>
        <dbReference type="Pfam" id="PF00685"/>
    </source>
</evidence>
<keyword evidence="2" id="KW-0325">Glycoprotein</keyword>
<keyword evidence="1" id="KW-0808">Transferase</keyword>
<dbReference type="AlphaFoldDB" id="A0A4P7II12"/>
<dbReference type="PANTHER" id="PTHR10605:SF56">
    <property type="entry name" value="BIFUNCTIONAL HEPARAN SULFATE N-DEACETYLASE_N-SULFOTRANSFERASE"/>
    <property type="match status" value="1"/>
</dbReference>
<proteinExistence type="predicted"/>
<dbReference type="SUPFAM" id="SSF52540">
    <property type="entry name" value="P-loop containing nucleoside triphosphate hydrolases"/>
    <property type="match status" value="1"/>
</dbReference>
<dbReference type="RefSeq" id="WP_135268353.1">
    <property type="nucleotide sequence ID" value="NZ_CP038436.1"/>
</dbReference>
<evidence type="ECO:0000313" key="5">
    <source>
        <dbReference type="Proteomes" id="UP000294853"/>
    </source>
</evidence>
<name>A0A4P7II12_9ACTN</name>
<dbReference type="Gene3D" id="3.40.50.300">
    <property type="entry name" value="P-loop containing nucleotide triphosphate hydrolases"/>
    <property type="match status" value="1"/>
</dbReference>
<accession>A0A4P7II12</accession>
<feature type="domain" description="Sulfotransferase" evidence="3">
    <location>
        <begin position="15"/>
        <end position="209"/>
    </location>
</feature>
<evidence type="ECO:0000256" key="1">
    <source>
        <dbReference type="ARBA" id="ARBA00022679"/>
    </source>
</evidence>
<dbReference type="Proteomes" id="UP000294853">
    <property type="component" value="Chromosome"/>
</dbReference>
<evidence type="ECO:0000313" key="4">
    <source>
        <dbReference type="EMBL" id="QBX56363.1"/>
    </source>
</evidence>
<dbReference type="InterPro" id="IPR037359">
    <property type="entry name" value="NST/OST"/>
</dbReference>
<evidence type="ECO:0000256" key="2">
    <source>
        <dbReference type="ARBA" id="ARBA00023180"/>
    </source>
</evidence>
<dbReference type="OrthoDB" id="4508169at2"/>
<protein>
    <recommendedName>
        <fullName evidence="3">Sulfotransferase domain-containing protein</fullName>
    </recommendedName>
</protein>
<dbReference type="InterPro" id="IPR027417">
    <property type="entry name" value="P-loop_NTPase"/>
</dbReference>
<dbReference type="GO" id="GO:0008146">
    <property type="term" value="F:sulfotransferase activity"/>
    <property type="evidence" value="ECO:0007669"/>
    <property type="project" value="InterPro"/>
</dbReference>
<dbReference type="EMBL" id="CP038436">
    <property type="protein sequence ID" value="QBX56363.1"/>
    <property type="molecule type" value="Genomic_DNA"/>
</dbReference>
<reference evidence="4 5" key="1">
    <citation type="submission" date="2019-03" db="EMBL/GenBank/DDBJ databases">
        <title>Three New Species of Nocardioides, Nocardioides euryhalodurans sp. nov., Nocardioides seonyuensis sp. nov. and Nocardioides eburneoflavus sp. nov. Iolated from Soil.</title>
        <authorList>
            <person name="Roh S.G."/>
            <person name="Lee C."/>
            <person name="Kim M.-K."/>
            <person name="Kim S.B."/>
        </authorList>
    </citation>
    <scope>NUCLEOTIDE SEQUENCE [LARGE SCALE GENOMIC DNA]</scope>
    <source>
        <strain evidence="4 5">MMS17-SY207-3</strain>
    </source>
</reference>
<organism evidence="4 5">
    <name type="scientific">Nocardioides seonyuensis</name>
    <dbReference type="NCBI Taxonomy" id="2518371"/>
    <lineage>
        <taxon>Bacteria</taxon>
        <taxon>Bacillati</taxon>
        <taxon>Actinomycetota</taxon>
        <taxon>Actinomycetes</taxon>
        <taxon>Propionibacteriales</taxon>
        <taxon>Nocardioidaceae</taxon>
        <taxon>Nocardioides</taxon>
    </lineage>
</organism>
<gene>
    <name evidence="4" type="ORF">EXE58_13395</name>
</gene>
<keyword evidence="5" id="KW-1185">Reference proteome</keyword>
<dbReference type="Pfam" id="PF00685">
    <property type="entry name" value="Sulfotransfer_1"/>
    <property type="match status" value="1"/>
</dbReference>
<dbReference type="InterPro" id="IPR000863">
    <property type="entry name" value="Sulfotransferase_dom"/>
</dbReference>
<dbReference type="PANTHER" id="PTHR10605">
    <property type="entry name" value="HEPARAN SULFATE SULFOTRANSFERASE"/>
    <property type="match status" value="1"/>
</dbReference>
<dbReference type="KEGG" id="nsn:EXE58_13395"/>